<dbReference type="EMBL" id="CAMPGE010021627">
    <property type="protein sequence ID" value="CAI2379764.1"/>
    <property type="molecule type" value="Genomic_DNA"/>
</dbReference>
<comment type="caution">
    <text evidence="1">The sequence shown here is derived from an EMBL/GenBank/DDBJ whole genome shotgun (WGS) entry which is preliminary data.</text>
</comment>
<name>A0AAD1XVQ7_EUPCR</name>
<reference evidence="1" key="1">
    <citation type="submission" date="2023-07" db="EMBL/GenBank/DDBJ databases">
        <authorList>
            <consortium name="AG Swart"/>
            <person name="Singh M."/>
            <person name="Singh A."/>
            <person name="Seah K."/>
            <person name="Emmerich C."/>
        </authorList>
    </citation>
    <scope>NUCLEOTIDE SEQUENCE</scope>
    <source>
        <strain evidence="1">DP1</strain>
    </source>
</reference>
<proteinExistence type="predicted"/>
<evidence type="ECO:0000313" key="1">
    <source>
        <dbReference type="EMBL" id="CAI2379764.1"/>
    </source>
</evidence>
<dbReference type="Proteomes" id="UP001295684">
    <property type="component" value="Unassembled WGS sequence"/>
</dbReference>
<sequence length="94" mass="11158">MEDLLNYLCNLTKTLEPPESEDKDEQDRIYRFWGDLVGEGETYEQKYGIDEYMKILDSLQNCSSEELQAKTKEIELKVIELDMRESKIMEKKVL</sequence>
<accession>A0AAD1XVQ7</accession>
<organism evidence="1 2">
    <name type="scientific">Euplotes crassus</name>
    <dbReference type="NCBI Taxonomy" id="5936"/>
    <lineage>
        <taxon>Eukaryota</taxon>
        <taxon>Sar</taxon>
        <taxon>Alveolata</taxon>
        <taxon>Ciliophora</taxon>
        <taxon>Intramacronucleata</taxon>
        <taxon>Spirotrichea</taxon>
        <taxon>Hypotrichia</taxon>
        <taxon>Euplotida</taxon>
        <taxon>Euplotidae</taxon>
        <taxon>Moneuplotes</taxon>
    </lineage>
</organism>
<keyword evidence="2" id="KW-1185">Reference proteome</keyword>
<gene>
    <name evidence="1" type="ORF">ECRASSUSDP1_LOCUS21181</name>
</gene>
<evidence type="ECO:0000313" key="2">
    <source>
        <dbReference type="Proteomes" id="UP001295684"/>
    </source>
</evidence>
<protein>
    <submittedName>
        <fullName evidence="1">Uncharacterized protein</fullName>
    </submittedName>
</protein>
<dbReference type="AlphaFoldDB" id="A0AAD1XVQ7"/>